<evidence type="ECO:0000313" key="4">
    <source>
        <dbReference type="Proteomes" id="UP001469553"/>
    </source>
</evidence>
<proteinExistence type="predicted"/>
<keyword evidence="2" id="KW-0732">Signal</keyword>
<dbReference type="EMBL" id="JAHRIP010076640">
    <property type="protein sequence ID" value="MEQ2311282.1"/>
    <property type="molecule type" value="Genomic_DNA"/>
</dbReference>
<protein>
    <recommendedName>
        <fullName evidence="5">Secreted protein</fullName>
    </recommendedName>
</protein>
<accession>A0ABV0ZZM7</accession>
<reference evidence="3 4" key="1">
    <citation type="submission" date="2021-06" db="EMBL/GenBank/DDBJ databases">
        <authorList>
            <person name="Palmer J.M."/>
        </authorList>
    </citation>
    <scope>NUCLEOTIDE SEQUENCE [LARGE SCALE GENOMIC DNA]</scope>
    <source>
        <strain evidence="3 4">AS_MEX2019</strain>
        <tissue evidence="3">Muscle</tissue>
    </source>
</reference>
<keyword evidence="1" id="KW-0472">Membrane</keyword>
<evidence type="ECO:0000256" key="2">
    <source>
        <dbReference type="SAM" id="SignalP"/>
    </source>
</evidence>
<feature type="signal peptide" evidence="2">
    <location>
        <begin position="1"/>
        <end position="18"/>
    </location>
</feature>
<sequence length="116" mass="13026">MSFGNVRWAFVFVLFSSGFHPGKLPRMLFLHLICQIRNTEHKASEACIALDVVLGSFGTSCMNRCTLEVILVRFGLGWFIPLPCFLSLWMMGLSGVCWSPKALQLKMKPSHTVSCQ</sequence>
<keyword evidence="1" id="KW-1133">Transmembrane helix</keyword>
<gene>
    <name evidence="3" type="ORF">AMECASPLE_018207</name>
</gene>
<evidence type="ECO:0000256" key="1">
    <source>
        <dbReference type="SAM" id="Phobius"/>
    </source>
</evidence>
<evidence type="ECO:0008006" key="5">
    <source>
        <dbReference type="Google" id="ProtNLM"/>
    </source>
</evidence>
<organism evidence="3 4">
    <name type="scientific">Ameca splendens</name>
    <dbReference type="NCBI Taxonomy" id="208324"/>
    <lineage>
        <taxon>Eukaryota</taxon>
        <taxon>Metazoa</taxon>
        <taxon>Chordata</taxon>
        <taxon>Craniata</taxon>
        <taxon>Vertebrata</taxon>
        <taxon>Euteleostomi</taxon>
        <taxon>Actinopterygii</taxon>
        <taxon>Neopterygii</taxon>
        <taxon>Teleostei</taxon>
        <taxon>Neoteleostei</taxon>
        <taxon>Acanthomorphata</taxon>
        <taxon>Ovalentaria</taxon>
        <taxon>Atherinomorphae</taxon>
        <taxon>Cyprinodontiformes</taxon>
        <taxon>Goodeidae</taxon>
        <taxon>Ameca</taxon>
    </lineage>
</organism>
<evidence type="ECO:0000313" key="3">
    <source>
        <dbReference type="EMBL" id="MEQ2311282.1"/>
    </source>
</evidence>
<dbReference type="Proteomes" id="UP001469553">
    <property type="component" value="Unassembled WGS sequence"/>
</dbReference>
<name>A0ABV0ZZM7_9TELE</name>
<keyword evidence="1" id="KW-0812">Transmembrane</keyword>
<feature type="chain" id="PRO_5045531862" description="Secreted protein" evidence="2">
    <location>
        <begin position="19"/>
        <end position="116"/>
    </location>
</feature>
<keyword evidence="4" id="KW-1185">Reference proteome</keyword>
<comment type="caution">
    <text evidence="3">The sequence shown here is derived from an EMBL/GenBank/DDBJ whole genome shotgun (WGS) entry which is preliminary data.</text>
</comment>
<feature type="transmembrane region" description="Helical" evidence="1">
    <location>
        <begin position="76"/>
        <end position="98"/>
    </location>
</feature>